<reference evidence="1" key="2">
    <citation type="submission" date="2023-01" db="EMBL/GenBank/DDBJ databases">
        <title>Draft genome sequence of Litoribrevibacter albus strain NBRC 110071.</title>
        <authorList>
            <person name="Sun Q."/>
            <person name="Mori K."/>
        </authorList>
    </citation>
    <scope>NUCLEOTIDE SEQUENCE</scope>
    <source>
        <strain evidence="1">NBRC 110071</strain>
    </source>
</reference>
<comment type="caution">
    <text evidence="1">The sequence shown here is derived from an EMBL/GenBank/DDBJ whole genome shotgun (WGS) entry which is preliminary data.</text>
</comment>
<evidence type="ECO:0000313" key="2">
    <source>
        <dbReference type="Proteomes" id="UP001161389"/>
    </source>
</evidence>
<gene>
    <name evidence="1" type="ORF">GCM10007876_02720</name>
</gene>
<sequence>MAYQVISKSNNTFWLMTSNGNWISSHHSTDEAIAACRVWFKCSPIVRLKQEGPIAQQSMLKQRLANILIKVAEIISDIIKKTLDKNNKRELHEFRH</sequence>
<keyword evidence="2" id="KW-1185">Reference proteome</keyword>
<dbReference type="Proteomes" id="UP001161389">
    <property type="component" value="Unassembled WGS sequence"/>
</dbReference>
<evidence type="ECO:0000313" key="1">
    <source>
        <dbReference type="EMBL" id="GLQ29794.1"/>
    </source>
</evidence>
<name>A0AA37S7W4_9GAMM</name>
<reference evidence="1" key="1">
    <citation type="journal article" date="2014" name="Int. J. Syst. Evol. Microbiol.">
        <title>Complete genome sequence of Corynebacterium casei LMG S-19264T (=DSM 44701T), isolated from a smear-ripened cheese.</title>
        <authorList>
            <consortium name="US DOE Joint Genome Institute (JGI-PGF)"/>
            <person name="Walter F."/>
            <person name="Albersmeier A."/>
            <person name="Kalinowski J."/>
            <person name="Ruckert C."/>
        </authorList>
    </citation>
    <scope>NUCLEOTIDE SEQUENCE</scope>
    <source>
        <strain evidence="1">NBRC 110071</strain>
    </source>
</reference>
<dbReference type="AlphaFoldDB" id="A0AA37S7W4"/>
<dbReference type="EMBL" id="BSNM01000002">
    <property type="protein sequence ID" value="GLQ29794.1"/>
    <property type="molecule type" value="Genomic_DNA"/>
</dbReference>
<protein>
    <submittedName>
        <fullName evidence="1">Uncharacterized protein</fullName>
    </submittedName>
</protein>
<accession>A0AA37S7W4</accession>
<proteinExistence type="predicted"/>
<organism evidence="1 2">
    <name type="scientific">Litoribrevibacter albus</name>
    <dbReference type="NCBI Taxonomy" id="1473156"/>
    <lineage>
        <taxon>Bacteria</taxon>
        <taxon>Pseudomonadati</taxon>
        <taxon>Pseudomonadota</taxon>
        <taxon>Gammaproteobacteria</taxon>
        <taxon>Oceanospirillales</taxon>
        <taxon>Oceanospirillaceae</taxon>
        <taxon>Litoribrevibacter</taxon>
    </lineage>
</organism>
<dbReference type="RefSeq" id="WP_284377872.1">
    <property type="nucleotide sequence ID" value="NZ_BSNM01000002.1"/>
</dbReference>